<organism evidence="1 2">
    <name type="scientific">Sphingomonas cavernae</name>
    <dbReference type="NCBI Taxonomy" id="2320861"/>
    <lineage>
        <taxon>Bacteria</taxon>
        <taxon>Pseudomonadati</taxon>
        <taxon>Pseudomonadota</taxon>
        <taxon>Alphaproteobacteria</taxon>
        <taxon>Sphingomonadales</taxon>
        <taxon>Sphingomonadaceae</taxon>
        <taxon>Sphingomonas</taxon>
    </lineage>
</organism>
<protein>
    <submittedName>
        <fullName evidence="1">Uncharacterized protein</fullName>
    </submittedName>
</protein>
<accession>A0A418WJQ7</accession>
<name>A0A418WJQ7_9SPHN</name>
<reference evidence="1 2" key="1">
    <citation type="submission" date="2018-09" db="EMBL/GenBank/DDBJ databases">
        <authorList>
            <person name="Zhu H."/>
        </authorList>
    </citation>
    <scope>NUCLEOTIDE SEQUENCE [LARGE SCALE GENOMIC DNA]</scope>
    <source>
        <strain evidence="1 2">K2R01-6</strain>
    </source>
</reference>
<dbReference type="AlphaFoldDB" id="A0A418WJQ7"/>
<keyword evidence="2" id="KW-1185">Reference proteome</keyword>
<comment type="caution">
    <text evidence="1">The sequence shown here is derived from an EMBL/GenBank/DDBJ whole genome shotgun (WGS) entry which is preliminary data.</text>
</comment>
<dbReference type="RefSeq" id="WP_119761348.1">
    <property type="nucleotide sequence ID" value="NZ_QYUM01000003.1"/>
</dbReference>
<evidence type="ECO:0000313" key="2">
    <source>
        <dbReference type="Proteomes" id="UP000286100"/>
    </source>
</evidence>
<evidence type="ECO:0000313" key="1">
    <source>
        <dbReference type="EMBL" id="RJF90277.1"/>
    </source>
</evidence>
<sequence>MSLEELERICRRGVDTNSPAQLSANQCYDVLTALEQLSRKLVNEGDEGKVDRGARALLDALYPGRRWENQADYLQKALKTHVRAVFQAVTASD</sequence>
<dbReference type="Proteomes" id="UP000286100">
    <property type="component" value="Unassembled WGS sequence"/>
</dbReference>
<proteinExistence type="predicted"/>
<gene>
    <name evidence="1" type="ORF">D3876_08375</name>
</gene>
<dbReference type="EMBL" id="QYUM01000003">
    <property type="protein sequence ID" value="RJF90277.1"/>
    <property type="molecule type" value="Genomic_DNA"/>
</dbReference>